<dbReference type="EMBL" id="NCTU01000005">
    <property type="protein sequence ID" value="PUW04056.1"/>
    <property type="molecule type" value="Genomic_DNA"/>
</dbReference>
<protein>
    <submittedName>
        <fullName evidence="1">Uncharacterized protein</fullName>
    </submittedName>
</protein>
<proteinExistence type="predicted"/>
<accession>A0AA44Z9J0</accession>
<name>A0AA44Z9J0_CROSK</name>
<evidence type="ECO:0000313" key="1">
    <source>
        <dbReference type="EMBL" id="PUW04056.1"/>
    </source>
</evidence>
<reference evidence="1 2" key="1">
    <citation type="submission" date="2017-04" db="EMBL/GenBank/DDBJ databases">
        <title>Cronobacter sakazakii, ST83 Lineage Isolates.</title>
        <authorList>
            <person name="Chase H."/>
            <person name="Tall B."/>
            <person name="Gopinath G."/>
            <person name="Lehner A."/>
        </authorList>
    </citation>
    <scope>NUCLEOTIDE SEQUENCE [LARGE SCALE GENOMIC DNA]</scope>
    <source>
        <strain evidence="1 2">MOD1_Comp15</strain>
    </source>
</reference>
<sequence>MARRGQSVLDGQRWHTAGQAEKTHSLCGFIVCHPLLQVAVFRDPRHRKRGLMKQSLIPLAK</sequence>
<gene>
    <name evidence="1" type="ORF">B7T07_09195</name>
</gene>
<comment type="caution">
    <text evidence="1">The sequence shown here is derived from an EMBL/GenBank/DDBJ whole genome shotgun (WGS) entry which is preliminary data.</text>
</comment>
<evidence type="ECO:0000313" key="2">
    <source>
        <dbReference type="Proteomes" id="UP000244856"/>
    </source>
</evidence>
<dbReference type="AlphaFoldDB" id="A0AA44Z9J0"/>
<dbReference type="Proteomes" id="UP000244856">
    <property type="component" value="Unassembled WGS sequence"/>
</dbReference>
<organism evidence="1 2">
    <name type="scientific">Cronobacter sakazakii</name>
    <name type="common">Enterobacter sakazakii</name>
    <dbReference type="NCBI Taxonomy" id="28141"/>
    <lineage>
        <taxon>Bacteria</taxon>
        <taxon>Pseudomonadati</taxon>
        <taxon>Pseudomonadota</taxon>
        <taxon>Gammaproteobacteria</taxon>
        <taxon>Enterobacterales</taxon>
        <taxon>Enterobacteriaceae</taxon>
        <taxon>Cronobacter</taxon>
    </lineage>
</organism>